<feature type="transmembrane region" description="Helical" evidence="1">
    <location>
        <begin position="20"/>
        <end position="40"/>
    </location>
</feature>
<keyword evidence="3" id="KW-1185">Reference proteome</keyword>
<keyword evidence="1" id="KW-1133">Transmembrane helix</keyword>
<dbReference type="Proteomes" id="UP001606134">
    <property type="component" value="Unassembled WGS sequence"/>
</dbReference>
<accession>A0ABW7HJJ0</accession>
<organism evidence="2 3">
    <name type="scientific">Pelomonas candidula</name>
    <dbReference type="NCBI Taxonomy" id="3299025"/>
    <lineage>
        <taxon>Bacteria</taxon>
        <taxon>Pseudomonadati</taxon>
        <taxon>Pseudomonadota</taxon>
        <taxon>Betaproteobacteria</taxon>
        <taxon>Burkholderiales</taxon>
        <taxon>Sphaerotilaceae</taxon>
        <taxon>Roseateles</taxon>
    </lineage>
</organism>
<dbReference type="RefSeq" id="WP_394416046.1">
    <property type="nucleotide sequence ID" value="NZ_JBIGIC010000014.1"/>
</dbReference>
<evidence type="ECO:0000313" key="2">
    <source>
        <dbReference type="EMBL" id="MFG6489652.1"/>
    </source>
</evidence>
<sequence length="110" mass="11548">MGSAKLIDMIGRVLTYLLKAAGKVIGGAVGLAFAGGVTILDQIAWLLNQAVHASVELGRGITTLVGMIFKFLGRTVIQGTQITVAFLRWVLELLFSALRSAAHLALSVVG</sequence>
<evidence type="ECO:0000256" key="1">
    <source>
        <dbReference type="SAM" id="Phobius"/>
    </source>
</evidence>
<reference evidence="2 3" key="1">
    <citation type="submission" date="2024-08" db="EMBL/GenBank/DDBJ databases">
        <authorList>
            <person name="Lu H."/>
        </authorList>
    </citation>
    <scope>NUCLEOTIDE SEQUENCE [LARGE SCALE GENOMIC DNA]</scope>
    <source>
        <strain evidence="2 3">BYS78W</strain>
    </source>
</reference>
<dbReference type="EMBL" id="JBIGIC010000014">
    <property type="protein sequence ID" value="MFG6489652.1"/>
    <property type="molecule type" value="Genomic_DNA"/>
</dbReference>
<feature type="transmembrane region" description="Helical" evidence="1">
    <location>
        <begin position="60"/>
        <end position="77"/>
    </location>
</feature>
<keyword evidence="1" id="KW-0812">Transmembrane</keyword>
<evidence type="ECO:0000313" key="3">
    <source>
        <dbReference type="Proteomes" id="UP001606134"/>
    </source>
</evidence>
<name>A0ABW7HJJ0_9BURK</name>
<protein>
    <submittedName>
        <fullName evidence="2">Uncharacterized protein</fullName>
    </submittedName>
</protein>
<proteinExistence type="predicted"/>
<keyword evidence="1" id="KW-0472">Membrane</keyword>
<comment type="caution">
    <text evidence="2">The sequence shown here is derived from an EMBL/GenBank/DDBJ whole genome shotgun (WGS) entry which is preliminary data.</text>
</comment>
<gene>
    <name evidence="2" type="ORF">ACG04R_23450</name>
</gene>